<organism evidence="1 2">
    <name type="scientific">Hyella patelloides LEGE 07179</name>
    <dbReference type="NCBI Taxonomy" id="945734"/>
    <lineage>
        <taxon>Bacteria</taxon>
        <taxon>Bacillati</taxon>
        <taxon>Cyanobacteriota</taxon>
        <taxon>Cyanophyceae</taxon>
        <taxon>Pleurocapsales</taxon>
        <taxon>Hyellaceae</taxon>
        <taxon>Hyella</taxon>
    </lineage>
</organism>
<gene>
    <name evidence="1" type="ORF">H1P_3690001</name>
</gene>
<name>A0A563VWD4_9CYAN</name>
<dbReference type="Proteomes" id="UP000320055">
    <property type="component" value="Unassembled WGS sequence"/>
</dbReference>
<evidence type="ECO:0000313" key="2">
    <source>
        <dbReference type="Proteomes" id="UP000320055"/>
    </source>
</evidence>
<accession>A0A563VWD4</accession>
<reference evidence="1 2" key="1">
    <citation type="submission" date="2019-01" db="EMBL/GenBank/DDBJ databases">
        <authorList>
            <person name="Brito A."/>
        </authorList>
    </citation>
    <scope>NUCLEOTIDE SEQUENCE [LARGE SCALE GENOMIC DNA]</scope>
    <source>
        <strain evidence="1">1</strain>
    </source>
</reference>
<dbReference type="AlphaFoldDB" id="A0A563VWD4"/>
<evidence type="ECO:0000313" key="1">
    <source>
        <dbReference type="EMBL" id="VEP15768.1"/>
    </source>
</evidence>
<dbReference type="EMBL" id="CAACVJ010000300">
    <property type="protein sequence ID" value="VEP15768.1"/>
    <property type="molecule type" value="Genomic_DNA"/>
</dbReference>
<keyword evidence="2" id="KW-1185">Reference proteome</keyword>
<sequence>MNQVICLTTTAKNPQTTIALSEVFHMLKSARTLFHPRIVLQVLKQTISRKTEETV</sequence>
<proteinExistence type="predicted"/>
<protein>
    <submittedName>
        <fullName evidence="1">Uncharacterized protein</fullName>
    </submittedName>
</protein>